<dbReference type="AlphaFoldDB" id="A0A1G8PBM3"/>
<protein>
    <submittedName>
        <fullName evidence="6">Creatinine amidohydrolase</fullName>
    </submittedName>
</protein>
<dbReference type="Gene3D" id="3.40.50.10310">
    <property type="entry name" value="Creatininase"/>
    <property type="match status" value="1"/>
</dbReference>
<dbReference type="STRING" id="555512.SAMN04487993_101241"/>
<evidence type="ECO:0000256" key="4">
    <source>
        <dbReference type="ARBA" id="ARBA00022833"/>
    </source>
</evidence>
<organism evidence="6 7">
    <name type="scientific">Salipiger marinus</name>
    <dbReference type="NCBI Taxonomy" id="555512"/>
    <lineage>
        <taxon>Bacteria</taxon>
        <taxon>Pseudomonadati</taxon>
        <taxon>Pseudomonadota</taxon>
        <taxon>Alphaproteobacteria</taxon>
        <taxon>Rhodobacterales</taxon>
        <taxon>Roseobacteraceae</taxon>
        <taxon>Salipiger</taxon>
    </lineage>
</organism>
<keyword evidence="4" id="KW-0862">Zinc</keyword>
<dbReference type="PANTHER" id="PTHR35005">
    <property type="entry name" value="3-DEHYDRO-SCYLLO-INOSOSE HYDROLASE"/>
    <property type="match status" value="1"/>
</dbReference>
<dbReference type="Proteomes" id="UP000199093">
    <property type="component" value="Unassembled WGS sequence"/>
</dbReference>
<dbReference type="RefSeq" id="WP_089848259.1">
    <property type="nucleotide sequence ID" value="NZ_FNEJ01000012.1"/>
</dbReference>
<dbReference type="GO" id="GO:0016811">
    <property type="term" value="F:hydrolase activity, acting on carbon-nitrogen (but not peptide) bonds, in linear amides"/>
    <property type="evidence" value="ECO:0007669"/>
    <property type="project" value="TreeGrafter"/>
</dbReference>
<dbReference type="SUPFAM" id="SSF102215">
    <property type="entry name" value="Creatininase"/>
    <property type="match status" value="1"/>
</dbReference>
<evidence type="ECO:0000313" key="7">
    <source>
        <dbReference type="Proteomes" id="UP000199093"/>
    </source>
</evidence>
<dbReference type="PANTHER" id="PTHR35005:SF1">
    <property type="entry name" value="2-AMINO-5-FORMYLAMINO-6-RIBOSYLAMINOPYRIMIDIN-4(3H)-ONE 5'-MONOPHOSPHATE DEFORMYLASE"/>
    <property type="match status" value="1"/>
</dbReference>
<evidence type="ECO:0000256" key="5">
    <source>
        <dbReference type="ARBA" id="ARBA00024029"/>
    </source>
</evidence>
<sequence length="266" mass="28617">MKRFWADYSRQAFAELDHDRLIAVLPIGAIEQHGPHLPMSVDACTVHNVAQRLAAALPDTSPVLILPTQAICKSDEHIDFPGTLTLTGETFGHVLREIGASVARAGVRKLVFLNGHGGNIPAMDMAARDLRIRHGMMAFSANWFGFGMPEGIYSGTELAHGIHAGDMETSVMLALDPANVDMSLARDFRSRGQDLAEQTQHLGLGRAVKPGWKTQDLSTSGACGEAHLASAEKGEATLAHAVTKLVAAMAEIDSLPLSWLDRKPEI</sequence>
<dbReference type="EMBL" id="FNEJ01000012">
    <property type="protein sequence ID" value="SDI89874.1"/>
    <property type="molecule type" value="Genomic_DNA"/>
</dbReference>
<comment type="cofactor">
    <cofactor evidence="1">
        <name>Zn(2+)</name>
        <dbReference type="ChEBI" id="CHEBI:29105"/>
    </cofactor>
</comment>
<accession>A0A1G8PBM3</accession>
<gene>
    <name evidence="6" type="ORF">SAMN04487993_101241</name>
</gene>
<keyword evidence="3 6" id="KW-0378">Hydrolase</keyword>
<dbReference type="GO" id="GO:0046872">
    <property type="term" value="F:metal ion binding"/>
    <property type="evidence" value="ECO:0007669"/>
    <property type="project" value="UniProtKB-KW"/>
</dbReference>
<evidence type="ECO:0000256" key="3">
    <source>
        <dbReference type="ARBA" id="ARBA00022801"/>
    </source>
</evidence>
<reference evidence="6 7" key="1">
    <citation type="submission" date="2016-10" db="EMBL/GenBank/DDBJ databases">
        <authorList>
            <person name="de Groot N.N."/>
        </authorList>
    </citation>
    <scope>NUCLEOTIDE SEQUENCE [LARGE SCALE GENOMIC DNA]</scope>
    <source>
        <strain evidence="6 7">DSM 26424</strain>
    </source>
</reference>
<evidence type="ECO:0000313" key="6">
    <source>
        <dbReference type="EMBL" id="SDI89874.1"/>
    </source>
</evidence>
<dbReference type="Pfam" id="PF02633">
    <property type="entry name" value="Creatininase"/>
    <property type="match status" value="1"/>
</dbReference>
<proteinExistence type="inferred from homology"/>
<comment type="similarity">
    <text evidence="5">Belongs to the creatininase superfamily.</text>
</comment>
<dbReference type="OrthoDB" id="9801445at2"/>
<dbReference type="GO" id="GO:0009231">
    <property type="term" value="P:riboflavin biosynthetic process"/>
    <property type="evidence" value="ECO:0007669"/>
    <property type="project" value="TreeGrafter"/>
</dbReference>
<evidence type="ECO:0000256" key="2">
    <source>
        <dbReference type="ARBA" id="ARBA00022723"/>
    </source>
</evidence>
<name>A0A1G8PBM3_9RHOB</name>
<dbReference type="InterPro" id="IPR024087">
    <property type="entry name" value="Creatininase-like_sf"/>
</dbReference>
<evidence type="ECO:0000256" key="1">
    <source>
        <dbReference type="ARBA" id="ARBA00001947"/>
    </source>
</evidence>
<keyword evidence="7" id="KW-1185">Reference proteome</keyword>
<dbReference type="InterPro" id="IPR003785">
    <property type="entry name" value="Creatininase/forma_Hydrolase"/>
</dbReference>
<keyword evidence="2" id="KW-0479">Metal-binding</keyword>